<organism evidence="1">
    <name type="scientific">Panstrongylus lignarius</name>
    <dbReference type="NCBI Taxonomy" id="156445"/>
    <lineage>
        <taxon>Eukaryota</taxon>
        <taxon>Metazoa</taxon>
        <taxon>Ecdysozoa</taxon>
        <taxon>Arthropoda</taxon>
        <taxon>Hexapoda</taxon>
        <taxon>Insecta</taxon>
        <taxon>Pterygota</taxon>
        <taxon>Neoptera</taxon>
        <taxon>Paraneoptera</taxon>
        <taxon>Hemiptera</taxon>
        <taxon>Heteroptera</taxon>
        <taxon>Panheteroptera</taxon>
        <taxon>Cimicomorpha</taxon>
        <taxon>Reduviidae</taxon>
        <taxon>Triatominae</taxon>
        <taxon>Panstrongylus</taxon>
    </lineage>
</organism>
<dbReference type="EMBL" id="GFTR01000030">
    <property type="protein sequence ID" value="JAW16396.1"/>
    <property type="molecule type" value="Transcribed_RNA"/>
</dbReference>
<name>A0A224XV04_9HEMI</name>
<protein>
    <submittedName>
        <fullName evidence="1">Putative secreted protein</fullName>
    </submittedName>
</protein>
<proteinExistence type="predicted"/>
<dbReference type="AlphaFoldDB" id="A0A224XV04"/>
<sequence length="67" mass="7304">MYLFSVSIDALLSLYFVSNSDFVFKSSSFSCLKSETSISFSVNLNSSCFALALYLSISDFNKASTSA</sequence>
<reference evidence="1" key="1">
    <citation type="journal article" date="2018" name="PLoS Negl. Trop. Dis.">
        <title>An insight into the salivary gland and fat body transcriptome of Panstrongylus lignarius (Hemiptera: Heteroptera), the main vector of Chagas disease in Peru.</title>
        <authorList>
            <person name="Nevoa J.C."/>
            <person name="Mendes M.T."/>
            <person name="da Silva M.V."/>
            <person name="Soares S.C."/>
            <person name="Oliveira C.J.F."/>
            <person name="Ribeiro J.M.C."/>
        </authorList>
    </citation>
    <scope>NUCLEOTIDE SEQUENCE</scope>
</reference>
<accession>A0A224XV04</accession>
<evidence type="ECO:0000313" key="1">
    <source>
        <dbReference type="EMBL" id="JAW16396.1"/>
    </source>
</evidence>